<keyword evidence="5" id="KW-0315">Glutamine amidotransferase</keyword>
<name>A0A381U249_9ZZZZ</name>
<dbReference type="InterPro" id="IPR010139">
    <property type="entry name" value="Imidazole-glycPsynth_HisH"/>
</dbReference>
<reference evidence="11" key="1">
    <citation type="submission" date="2018-05" db="EMBL/GenBank/DDBJ databases">
        <authorList>
            <person name="Lanie J.A."/>
            <person name="Ng W.-L."/>
            <person name="Kazmierczak K.M."/>
            <person name="Andrzejewski T.M."/>
            <person name="Davidsen T.M."/>
            <person name="Wayne K.J."/>
            <person name="Tettelin H."/>
            <person name="Glass J.I."/>
            <person name="Rusch D."/>
            <person name="Podicherti R."/>
            <person name="Tsui H.-C.T."/>
            <person name="Winkler M.E."/>
        </authorList>
    </citation>
    <scope>NUCLEOTIDE SEQUENCE</scope>
</reference>
<dbReference type="PANTHER" id="PTHR42701:SF1">
    <property type="entry name" value="IMIDAZOLE GLYCEROL PHOSPHATE SYNTHASE SUBUNIT HISH"/>
    <property type="match status" value="1"/>
</dbReference>
<evidence type="ECO:0000256" key="4">
    <source>
        <dbReference type="ARBA" id="ARBA00022801"/>
    </source>
</evidence>
<dbReference type="NCBIfam" id="TIGR01855">
    <property type="entry name" value="IMP_synth_hisH"/>
    <property type="match status" value="1"/>
</dbReference>
<dbReference type="Pfam" id="PF00117">
    <property type="entry name" value="GATase"/>
    <property type="match status" value="1"/>
</dbReference>
<dbReference type="GO" id="GO:0004359">
    <property type="term" value="F:glutaminase activity"/>
    <property type="evidence" value="ECO:0007669"/>
    <property type="project" value="UniProtKB-EC"/>
</dbReference>
<proteinExistence type="predicted"/>
<dbReference type="InterPro" id="IPR029062">
    <property type="entry name" value="Class_I_gatase-like"/>
</dbReference>
<dbReference type="UniPathway" id="UPA00031">
    <property type="reaction ID" value="UER00010"/>
</dbReference>
<dbReference type="EMBL" id="UINC01005576">
    <property type="protein sequence ID" value="SVA22189.1"/>
    <property type="molecule type" value="Genomic_DNA"/>
</dbReference>
<keyword evidence="3" id="KW-0028">Amino-acid biosynthesis</keyword>
<dbReference type="PANTHER" id="PTHR42701">
    <property type="entry name" value="IMIDAZOLE GLYCEROL PHOSPHATE SYNTHASE SUBUNIT HISH"/>
    <property type="match status" value="1"/>
</dbReference>
<dbReference type="PIRSF" id="PIRSF000495">
    <property type="entry name" value="Amidotransf_hisH"/>
    <property type="match status" value="1"/>
</dbReference>
<evidence type="ECO:0000256" key="8">
    <source>
        <dbReference type="ARBA" id="ARBA00047838"/>
    </source>
</evidence>
<evidence type="ECO:0000256" key="2">
    <source>
        <dbReference type="ARBA" id="ARBA00011152"/>
    </source>
</evidence>
<dbReference type="GO" id="GO:0000107">
    <property type="term" value="F:imidazoleglycerol-phosphate synthase activity"/>
    <property type="evidence" value="ECO:0007669"/>
    <property type="project" value="TreeGrafter"/>
</dbReference>
<comment type="subunit">
    <text evidence="2">Heterodimer of HisH and HisF.</text>
</comment>
<evidence type="ECO:0000256" key="5">
    <source>
        <dbReference type="ARBA" id="ARBA00022962"/>
    </source>
</evidence>
<keyword evidence="7" id="KW-0456">Lyase</keyword>
<dbReference type="Gene3D" id="3.40.50.880">
    <property type="match status" value="1"/>
</dbReference>
<dbReference type="AlphaFoldDB" id="A0A381U249"/>
<comment type="catalytic activity">
    <reaction evidence="8">
        <text>5-[(5-phospho-1-deoxy-D-ribulos-1-ylimino)methylamino]-1-(5-phospho-beta-D-ribosyl)imidazole-4-carboxamide + L-glutamine = D-erythro-1-(imidazol-4-yl)glycerol 3-phosphate + 5-amino-1-(5-phospho-beta-D-ribosyl)imidazole-4-carboxamide + L-glutamate + H(+)</text>
        <dbReference type="Rhea" id="RHEA:24793"/>
        <dbReference type="ChEBI" id="CHEBI:15378"/>
        <dbReference type="ChEBI" id="CHEBI:29985"/>
        <dbReference type="ChEBI" id="CHEBI:58278"/>
        <dbReference type="ChEBI" id="CHEBI:58359"/>
        <dbReference type="ChEBI" id="CHEBI:58475"/>
        <dbReference type="ChEBI" id="CHEBI:58525"/>
        <dbReference type="EC" id="4.3.2.10"/>
    </reaction>
</comment>
<keyword evidence="4" id="KW-0378">Hydrolase</keyword>
<dbReference type="PROSITE" id="PS51273">
    <property type="entry name" value="GATASE_TYPE_1"/>
    <property type="match status" value="1"/>
</dbReference>
<evidence type="ECO:0000256" key="6">
    <source>
        <dbReference type="ARBA" id="ARBA00023102"/>
    </source>
</evidence>
<sequence length="199" mass="21567">VIRTGTANLASVLAGLRRAQCKPVLVDDPKKVTSADYVVLPGVGAFAAIMDQLRSRRLVDAIRERIVEARPTLTICLGLQVLGSRSEESPGTDGIGVFDAHVSRFGTTVRVPQLGWNCIHPASDCQFLTEGYGYFANSYRLTEIPEGWTGAKADYGGSFVAAIERGPILACQFHPELSGKWGASLIERWLGVKRETESC</sequence>
<dbReference type="SUPFAM" id="SSF52317">
    <property type="entry name" value="Class I glutamine amidotransferase-like"/>
    <property type="match status" value="1"/>
</dbReference>
<evidence type="ECO:0000259" key="10">
    <source>
        <dbReference type="Pfam" id="PF00117"/>
    </source>
</evidence>
<organism evidence="11">
    <name type="scientific">marine metagenome</name>
    <dbReference type="NCBI Taxonomy" id="408172"/>
    <lineage>
        <taxon>unclassified sequences</taxon>
        <taxon>metagenomes</taxon>
        <taxon>ecological metagenomes</taxon>
    </lineage>
</organism>
<keyword evidence="6" id="KW-0368">Histidine biosynthesis</keyword>
<evidence type="ECO:0000313" key="11">
    <source>
        <dbReference type="EMBL" id="SVA22189.1"/>
    </source>
</evidence>
<evidence type="ECO:0000256" key="3">
    <source>
        <dbReference type="ARBA" id="ARBA00022605"/>
    </source>
</evidence>
<comment type="pathway">
    <text evidence="1">Amino-acid biosynthesis; L-histidine biosynthesis; L-histidine from 5-phospho-alpha-D-ribose 1-diphosphate: step 5/9.</text>
</comment>
<feature type="non-terminal residue" evidence="11">
    <location>
        <position position="1"/>
    </location>
</feature>
<evidence type="ECO:0000256" key="1">
    <source>
        <dbReference type="ARBA" id="ARBA00005091"/>
    </source>
</evidence>
<protein>
    <recommendedName>
        <fullName evidence="10">Glutamine amidotransferase domain-containing protein</fullName>
    </recommendedName>
</protein>
<gene>
    <name evidence="11" type="ORF">METZ01_LOCUS75043</name>
</gene>
<accession>A0A381U249</accession>
<comment type="catalytic activity">
    <reaction evidence="9">
        <text>L-glutamine + H2O = L-glutamate + NH4(+)</text>
        <dbReference type="Rhea" id="RHEA:15889"/>
        <dbReference type="ChEBI" id="CHEBI:15377"/>
        <dbReference type="ChEBI" id="CHEBI:28938"/>
        <dbReference type="ChEBI" id="CHEBI:29985"/>
        <dbReference type="ChEBI" id="CHEBI:58359"/>
        <dbReference type="EC" id="3.5.1.2"/>
    </reaction>
</comment>
<evidence type="ECO:0000256" key="9">
    <source>
        <dbReference type="ARBA" id="ARBA00049534"/>
    </source>
</evidence>
<dbReference type="GO" id="GO:0016829">
    <property type="term" value="F:lyase activity"/>
    <property type="evidence" value="ECO:0007669"/>
    <property type="project" value="UniProtKB-KW"/>
</dbReference>
<feature type="domain" description="Glutamine amidotransferase" evidence="10">
    <location>
        <begin position="19"/>
        <end position="180"/>
    </location>
</feature>
<evidence type="ECO:0000256" key="7">
    <source>
        <dbReference type="ARBA" id="ARBA00023239"/>
    </source>
</evidence>
<dbReference type="GO" id="GO:0000105">
    <property type="term" value="P:L-histidine biosynthetic process"/>
    <property type="evidence" value="ECO:0007669"/>
    <property type="project" value="UniProtKB-UniPathway"/>
</dbReference>
<dbReference type="InterPro" id="IPR017926">
    <property type="entry name" value="GATASE"/>
</dbReference>